<sequence>MANLKGQVSMAKIISYCLEWVRARFAPRIHRRDCRACQTARANRTPAPLPVAPLTPRSPRLADLPMDGGNGPVFLWVTAHGIDIRPRRPHGGEAGR</sequence>
<dbReference type="EMBL" id="NHZO01000168">
    <property type="protein sequence ID" value="PHQ47919.1"/>
    <property type="molecule type" value="Genomic_DNA"/>
</dbReference>
<evidence type="ECO:0000256" key="1">
    <source>
        <dbReference type="SAM" id="MobiDB-lite"/>
    </source>
</evidence>
<dbReference type="AlphaFoldDB" id="A0A2G1X9S2"/>
<organism evidence="2 3">
    <name type="scientific">Streptomyces cinnamoneus</name>
    <name type="common">Streptoverticillium cinnamoneum</name>
    <dbReference type="NCBI Taxonomy" id="53446"/>
    <lineage>
        <taxon>Bacteria</taxon>
        <taxon>Bacillati</taxon>
        <taxon>Actinomycetota</taxon>
        <taxon>Actinomycetes</taxon>
        <taxon>Kitasatosporales</taxon>
        <taxon>Streptomycetaceae</taxon>
        <taxon>Streptomyces</taxon>
        <taxon>Streptomyces cinnamoneus group</taxon>
    </lineage>
</organism>
<comment type="caution">
    <text evidence="2">The sequence shown here is derived from an EMBL/GenBank/DDBJ whole genome shotgun (WGS) entry which is preliminary data.</text>
</comment>
<name>A0A2G1X9S2_STRCJ</name>
<evidence type="ECO:0000313" key="3">
    <source>
        <dbReference type="Proteomes" id="UP000222531"/>
    </source>
</evidence>
<dbReference type="Proteomes" id="UP000222531">
    <property type="component" value="Unassembled WGS sequence"/>
</dbReference>
<accession>A0A2G1X9S2</accession>
<evidence type="ECO:0000313" key="2">
    <source>
        <dbReference type="EMBL" id="PHQ47919.1"/>
    </source>
</evidence>
<proteinExistence type="predicted"/>
<feature type="region of interest" description="Disordered" evidence="1">
    <location>
        <begin position="41"/>
        <end position="63"/>
    </location>
</feature>
<protein>
    <submittedName>
        <fullName evidence="2">Uncharacterized protein</fullName>
    </submittedName>
</protein>
<gene>
    <name evidence="2" type="ORF">BLA24_30945</name>
</gene>
<reference evidence="2 3" key="1">
    <citation type="journal article" date="2017" name="Biochemistry">
        <title>Identification of the Biosynthetic Pathway for the Antibiotic Bicyclomycin.</title>
        <authorList>
            <person name="Patteson J."/>
            <person name="Cai W."/>
            <person name="Johnson R.A."/>
            <person name="Santa Maria K."/>
            <person name="Li B."/>
        </authorList>
    </citation>
    <scope>NUCLEOTIDE SEQUENCE [LARGE SCALE GENOMIC DNA]</scope>
    <source>
        <strain evidence="2 3">ATCC 21532</strain>
    </source>
</reference>
<keyword evidence="3" id="KW-1185">Reference proteome</keyword>